<feature type="domain" description="RL" evidence="7">
    <location>
        <begin position="60"/>
        <end position="122"/>
    </location>
</feature>
<evidence type="ECO:0000256" key="3">
    <source>
        <dbReference type="ARBA" id="ARBA00022679"/>
    </source>
</evidence>
<feature type="domain" description="Poly(A) RNA polymerase mitochondrial-like central palm" evidence="8">
    <location>
        <begin position="182"/>
        <end position="335"/>
    </location>
</feature>
<dbReference type="STRING" id="64791.A0A151X8B2"/>
<comment type="cofactor">
    <cofactor evidence="1">
        <name>Mn(2+)</name>
        <dbReference type="ChEBI" id="CHEBI:29035"/>
    </cofactor>
</comment>
<dbReference type="AlphaFoldDB" id="A0A151X8B2"/>
<evidence type="ECO:0000256" key="2">
    <source>
        <dbReference type="ARBA" id="ARBA00001946"/>
    </source>
</evidence>
<dbReference type="Pfam" id="PF22600">
    <property type="entry name" value="MTPAP-like_central"/>
    <property type="match status" value="1"/>
</dbReference>
<keyword evidence="3" id="KW-0808">Transferase</keyword>
<dbReference type="PANTHER" id="PTHR12271:SF133">
    <property type="entry name" value="POLY(A) RNA POLYMERASE, MITOCHONDRIAL"/>
    <property type="match status" value="1"/>
</dbReference>
<organism evidence="9 10">
    <name type="scientific">Mycetomoellerius zeteki</name>
    <dbReference type="NCBI Taxonomy" id="64791"/>
    <lineage>
        <taxon>Eukaryota</taxon>
        <taxon>Metazoa</taxon>
        <taxon>Ecdysozoa</taxon>
        <taxon>Arthropoda</taxon>
        <taxon>Hexapoda</taxon>
        <taxon>Insecta</taxon>
        <taxon>Pterygota</taxon>
        <taxon>Neoptera</taxon>
        <taxon>Endopterygota</taxon>
        <taxon>Hymenoptera</taxon>
        <taxon>Apocrita</taxon>
        <taxon>Aculeata</taxon>
        <taxon>Formicoidea</taxon>
        <taxon>Formicidae</taxon>
        <taxon>Myrmicinae</taxon>
        <taxon>Mycetomoellerius</taxon>
    </lineage>
</organism>
<sequence>MALFGRANSNILSLLNHCYCKKFTMGTSRLKSRSRTSIPSTIMQHKNDKQESILETEIVKRRNQACRSLLIQVHSSKSYNDLHNYCSRFGHILSMHHYYTNDQNFILVEFTNMMSINEVMSSASFMNRDIIPIKSSILWFRKGQIVTPQKDNQKKASLFVENGCVLPTKKETAKLLYNAKSISGQIIILYETMKLSDLEVRLRFHTAHYLEQYFSRLFENIKVLPFGSSINGFGRKRCDLDLVLVPEIEEVNIYVILVFHSKSTNNSDRHETKEFLGILANIMQHFIPGILNVRRILEARVPIIKFCYDYTRTECDLSATNMTAIYMTELLNLYGEMDWRIRPLVIVIRVWAKNQELTSDIPGHWITNFPLTLLVLFFLQQKKILPSLKILKLYSSRDDIRCAENGIDCTFLRNINKLPPDYKYKTNQDSLETLLYDFFEYYSTFDFQTYGICIREGMQIRKPSHSALHITNPLETTLNVCKNVSLHELNRIISKTHDAIYALETTNKLESNSWGIMTLLKINNGNAELKKSSTTKGQTEKIKEYPKDSYENSYKISDKFEVSETSIDETITKKKETV</sequence>
<dbReference type="SUPFAM" id="SSF81631">
    <property type="entry name" value="PAP/OAS1 substrate-binding domain"/>
    <property type="match status" value="1"/>
</dbReference>
<protein>
    <submittedName>
        <fullName evidence="9">Poly(A) RNA polymerase, mitochondrial</fullName>
    </submittedName>
</protein>
<evidence type="ECO:0000259" key="6">
    <source>
        <dbReference type="Pfam" id="PF03828"/>
    </source>
</evidence>
<dbReference type="SUPFAM" id="SSF81301">
    <property type="entry name" value="Nucleotidyltransferase"/>
    <property type="match status" value="1"/>
</dbReference>
<accession>A0A151X8B2</accession>
<evidence type="ECO:0000256" key="1">
    <source>
        <dbReference type="ARBA" id="ARBA00001936"/>
    </source>
</evidence>
<evidence type="ECO:0000256" key="5">
    <source>
        <dbReference type="ARBA" id="ARBA00022842"/>
    </source>
</evidence>
<keyword evidence="10" id="KW-1185">Reference proteome</keyword>
<dbReference type="GO" id="GO:0031123">
    <property type="term" value="P:RNA 3'-end processing"/>
    <property type="evidence" value="ECO:0007669"/>
    <property type="project" value="TreeGrafter"/>
</dbReference>
<dbReference type="PANTHER" id="PTHR12271">
    <property type="entry name" value="POLY A POLYMERASE CID PAP -RELATED"/>
    <property type="match status" value="1"/>
</dbReference>
<dbReference type="Pfam" id="PF03828">
    <property type="entry name" value="PAP_assoc"/>
    <property type="match status" value="1"/>
</dbReference>
<comment type="cofactor">
    <cofactor evidence="2">
        <name>Mg(2+)</name>
        <dbReference type="ChEBI" id="CHEBI:18420"/>
    </cofactor>
</comment>
<evidence type="ECO:0000256" key="4">
    <source>
        <dbReference type="ARBA" id="ARBA00022723"/>
    </source>
</evidence>
<dbReference type="GO" id="GO:0046872">
    <property type="term" value="F:metal ion binding"/>
    <property type="evidence" value="ECO:0007669"/>
    <property type="project" value="UniProtKB-KW"/>
</dbReference>
<dbReference type="InterPro" id="IPR002058">
    <property type="entry name" value="PAP_assoc"/>
</dbReference>
<evidence type="ECO:0000313" key="10">
    <source>
        <dbReference type="Proteomes" id="UP000075809"/>
    </source>
</evidence>
<reference evidence="9 10" key="1">
    <citation type="submission" date="2015-09" db="EMBL/GenBank/DDBJ databases">
        <title>Trachymyrmex zeteki WGS genome.</title>
        <authorList>
            <person name="Nygaard S."/>
            <person name="Hu H."/>
            <person name="Boomsma J."/>
            <person name="Zhang G."/>
        </authorList>
    </citation>
    <scope>NUCLEOTIDE SEQUENCE [LARGE SCALE GENOMIC DNA]</scope>
    <source>
        <strain evidence="9">Tzet28-1</strain>
        <tissue evidence="9">Whole body</tissue>
    </source>
</reference>
<name>A0A151X8B2_9HYME</name>
<keyword evidence="4" id="KW-0479">Metal-binding</keyword>
<evidence type="ECO:0000259" key="7">
    <source>
        <dbReference type="Pfam" id="PF17797"/>
    </source>
</evidence>
<gene>
    <name evidence="9" type="ORF">ALC60_04627</name>
</gene>
<proteinExistence type="predicted"/>
<dbReference type="CDD" id="cd05402">
    <property type="entry name" value="NT_PAP_TUTase"/>
    <property type="match status" value="1"/>
</dbReference>
<dbReference type="Pfam" id="PF17797">
    <property type="entry name" value="RL"/>
    <property type="match status" value="1"/>
</dbReference>
<evidence type="ECO:0000313" key="9">
    <source>
        <dbReference type="EMBL" id="KYQ56550.1"/>
    </source>
</evidence>
<dbReference type="EMBL" id="KQ982431">
    <property type="protein sequence ID" value="KYQ56550.1"/>
    <property type="molecule type" value="Genomic_DNA"/>
</dbReference>
<dbReference type="Gene3D" id="1.10.1410.10">
    <property type="match status" value="1"/>
</dbReference>
<dbReference type="InterPro" id="IPR054708">
    <property type="entry name" value="MTPAP-like_central"/>
</dbReference>
<feature type="domain" description="PAP-associated" evidence="6">
    <location>
        <begin position="431"/>
        <end position="468"/>
    </location>
</feature>
<dbReference type="Proteomes" id="UP000075809">
    <property type="component" value="Unassembled WGS sequence"/>
</dbReference>
<dbReference type="InterPro" id="IPR043519">
    <property type="entry name" value="NT_sf"/>
</dbReference>
<dbReference type="Gene3D" id="3.30.460.10">
    <property type="entry name" value="Beta Polymerase, domain 2"/>
    <property type="match status" value="1"/>
</dbReference>
<evidence type="ECO:0000259" key="8">
    <source>
        <dbReference type="Pfam" id="PF22600"/>
    </source>
</evidence>
<dbReference type="GO" id="GO:1990817">
    <property type="term" value="F:poly(A) RNA polymerase activity"/>
    <property type="evidence" value="ECO:0007669"/>
    <property type="project" value="TreeGrafter"/>
</dbReference>
<keyword evidence="5" id="KW-0460">Magnesium</keyword>
<dbReference type="InterPro" id="IPR041252">
    <property type="entry name" value="RL"/>
</dbReference>